<comment type="caution">
    <text evidence="3">The sequence shown here is derived from an EMBL/GenBank/DDBJ whole genome shotgun (WGS) entry which is preliminary data.</text>
</comment>
<evidence type="ECO:0000313" key="4">
    <source>
        <dbReference type="Proteomes" id="UP000289805"/>
    </source>
</evidence>
<reference evidence="4 5" key="1">
    <citation type="submission" date="2019-01" db="EMBL/GenBank/DDBJ databases">
        <title>Oerskovia turbata Genome sequencing and assembly.</title>
        <authorList>
            <person name="Dou T."/>
        </authorList>
    </citation>
    <scope>NUCLEOTIDE SEQUENCE [LARGE SCALE GENOMIC DNA]</scope>
    <source>
        <strain evidence="3 4">JCM12123</strain>
        <strain evidence="2 5">JCM3160</strain>
    </source>
</reference>
<keyword evidence="5" id="KW-1185">Reference proteome</keyword>
<organism evidence="3 4">
    <name type="scientific">Oerskovia turbata</name>
    <dbReference type="NCBI Taxonomy" id="1713"/>
    <lineage>
        <taxon>Bacteria</taxon>
        <taxon>Bacillati</taxon>
        <taxon>Actinomycetota</taxon>
        <taxon>Actinomycetes</taxon>
        <taxon>Micrococcales</taxon>
        <taxon>Cellulomonadaceae</taxon>
        <taxon>Oerskovia</taxon>
    </lineage>
</organism>
<dbReference type="PANTHER" id="PTHR46211:SF1">
    <property type="entry name" value="GLYCEROPHOSPHODIESTER PHOSPHODIESTERASE, CYTOPLASMIC"/>
    <property type="match status" value="1"/>
</dbReference>
<evidence type="ECO:0000259" key="1">
    <source>
        <dbReference type="PROSITE" id="PS51704"/>
    </source>
</evidence>
<dbReference type="EMBL" id="SDJR01000005">
    <property type="protein sequence ID" value="RXR25618.1"/>
    <property type="molecule type" value="Genomic_DNA"/>
</dbReference>
<feature type="domain" description="GP-PDE" evidence="1">
    <location>
        <begin position="5"/>
        <end position="242"/>
    </location>
</feature>
<dbReference type="PROSITE" id="PS51704">
    <property type="entry name" value="GP_PDE"/>
    <property type="match status" value="1"/>
</dbReference>
<protein>
    <submittedName>
        <fullName evidence="3">Glycerophosphodiester phosphodiesterase</fullName>
    </submittedName>
</protein>
<dbReference type="Proteomes" id="UP000289805">
    <property type="component" value="Unassembled WGS sequence"/>
</dbReference>
<proteinExistence type="predicted"/>
<dbReference type="GO" id="GO:0006629">
    <property type="term" value="P:lipid metabolic process"/>
    <property type="evidence" value="ECO:0007669"/>
    <property type="project" value="InterPro"/>
</dbReference>
<dbReference type="RefSeq" id="WP_030150981.1">
    <property type="nucleotide sequence ID" value="NZ_JOFV01000006.1"/>
</dbReference>
<dbReference type="Proteomes" id="UP000290517">
    <property type="component" value="Unassembled WGS sequence"/>
</dbReference>
<evidence type="ECO:0000313" key="3">
    <source>
        <dbReference type="EMBL" id="RXR33294.1"/>
    </source>
</evidence>
<gene>
    <name evidence="2" type="ORF">EQW73_08815</name>
    <name evidence="3" type="ORF">EQW78_12530</name>
</gene>
<dbReference type="Pfam" id="PF03009">
    <property type="entry name" value="GDPD"/>
    <property type="match status" value="1"/>
</dbReference>
<dbReference type="PANTHER" id="PTHR46211">
    <property type="entry name" value="GLYCEROPHOSPHORYL DIESTER PHOSPHODIESTERASE"/>
    <property type="match status" value="1"/>
</dbReference>
<sequence length="245" mass="26063">MTGAVAVVAHRGNSSVAPQNTLAAFEAAWRAGADSIELDVQLTADGEVVVIHDDTLDATTDGRGRVDAHTLAEVRTVDAGSWFAPAYAGQQVPTFTELVDFLVTHPGIDLLLEIKGDWGPDDVRKVTEPVQRAGLTGRVIGQSFWPSTVAALAKVAPDLRRGLLVGELPDDLLATCAELGVMTCNPAGHLLVERPGLVDELHAAGLEVMVWTLNEPEQWTLALVAGVDAIITDRPDQLRGWLAGR</sequence>
<dbReference type="STRING" id="1713.GCA_000718325_01446"/>
<dbReference type="OrthoDB" id="9758957at2"/>
<dbReference type="AlphaFoldDB" id="A0A4Q1KVQ4"/>
<dbReference type="InterPro" id="IPR017946">
    <property type="entry name" value="PLC-like_Pdiesterase_TIM-brl"/>
</dbReference>
<name>A0A4Q1KVQ4_9CELL</name>
<dbReference type="SUPFAM" id="SSF51695">
    <property type="entry name" value="PLC-like phosphodiesterases"/>
    <property type="match status" value="1"/>
</dbReference>
<evidence type="ECO:0000313" key="2">
    <source>
        <dbReference type="EMBL" id="RXR25618.1"/>
    </source>
</evidence>
<dbReference type="Gene3D" id="3.20.20.190">
    <property type="entry name" value="Phosphatidylinositol (PI) phosphodiesterase"/>
    <property type="match status" value="1"/>
</dbReference>
<dbReference type="EMBL" id="SDJQ01000015">
    <property type="protein sequence ID" value="RXR33294.1"/>
    <property type="molecule type" value="Genomic_DNA"/>
</dbReference>
<evidence type="ECO:0000313" key="5">
    <source>
        <dbReference type="Proteomes" id="UP000290517"/>
    </source>
</evidence>
<accession>A0A4Q1KVQ4</accession>
<dbReference type="InterPro" id="IPR030395">
    <property type="entry name" value="GP_PDE_dom"/>
</dbReference>
<dbReference type="GO" id="GO:0008081">
    <property type="term" value="F:phosphoric diester hydrolase activity"/>
    <property type="evidence" value="ECO:0007669"/>
    <property type="project" value="InterPro"/>
</dbReference>